<evidence type="ECO:0000259" key="1">
    <source>
        <dbReference type="Pfam" id="PF12705"/>
    </source>
</evidence>
<evidence type="ECO:0000313" key="2">
    <source>
        <dbReference type="EMBL" id="CAB4171585.1"/>
    </source>
</evidence>
<protein>
    <submittedName>
        <fullName evidence="2">PD-(D/E)XK nuclease superfamily</fullName>
    </submittedName>
</protein>
<feature type="domain" description="PD-(D/E)XK endonuclease-like" evidence="1">
    <location>
        <begin position="16"/>
        <end position="273"/>
    </location>
</feature>
<sequence length="287" mass="32060">MSNLPKKNDDGDKGLVSYSQMRMYKQCPKAYEYRYVDGLKGVLPGRVKVGSAFDKAANEMLRQRMDDKPVDEEAGIGAALEYWNAPDTDFDETDIAGDDDLMGKMMSAIREYTVIAEQTDVQYVQHFLEYDLTPDVLLIGNVDLVEFSAEAGGLIIVDNKSTLKKRSGRYSHDVAAIDEQLTIYTAGMIATQDDTVVGRGWHVVDIGRKTPGRIETIKVKDDKINLTAELANEYARATVQMMEHSCETGSFAPTARGTWACSQQWCEFYNRCDYGSKNRTVTPIGNI</sequence>
<dbReference type="Gene3D" id="3.90.320.10">
    <property type="match status" value="1"/>
</dbReference>
<reference evidence="2" key="1">
    <citation type="submission" date="2020-05" db="EMBL/GenBank/DDBJ databases">
        <authorList>
            <person name="Chiriac C."/>
            <person name="Salcher M."/>
            <person name="Ghai R."/>
            <person name="Kavagutti S V."/>
        </authorList>
    </citation>
    <scope>NUCLEOTIDE SEQUENCE</scope>
</reference>
<gene>
    <name evidence="2" type="ORF">UFOVP929_5</name>
</gene>
<dbReference type="EMBL" id="LR796871">
    <property type="protein sequence ID" value="CAB4171585.1"/>
    <property type="molecule type" value="Genomic_DNA"/>
</dbReference>
<dbReference type="InterPro" id="IPR038726">
    <property type="entry name" value="PDDEXK_AddAB-type"/>
</dbReference>
<proteinExistence type="predicted"/>
<organism evidence="2">
    <name type="scientific">uncultured Caudovirales phage</name>
    <dbReference type="NCBI Taxonomy" id="2100421"/>
    <lineage>
        <taxon>Viruses</taxon>
        <taxon>Duplodnaviria</taxon>
        <taxon>Heunggongvirae</taxon>
        <taxon>Uroviricota</taxon>
        <taxon>Caudoviricetes</taxon>
        <taxon>Peduoviridae</taxon>
        <taxon>Maltschvirus</taxon>
        <taxon>Maltschvirus maltsch</taxon>
    </lineage>
</organism>
<name>A0A6J5PQP2_9CAUD</name>
<dbReference type="Pfam" id="PF12705">
    <property type="entry name" value="PDDEXK_1"/>
    <property type="match status" value="1"/>
</dbReference>
<accession>A0A6J5PQP2</accession>
<dbReference type="InterPro" id="IPR011604">
    <property type="entry name" value="PDDEXK-like_dom_sf"/>
</dbReference>